<dbReference type="EMBL" id="KZ679731">
    <property type="protein sequence ID" value="PTB47392.1"/>
    <property type="molecule type" value="Genomic_DNA"/>
</dbReference>
<feature type="non-terminal residue" evidence="1">
    <location>
        <position position="580"/>
    </location>
</feature>
<sequence>MEDLLFEEFPPTPPASGDQVRKAIVLKVDWEYDDNAHYVPAALRNKVPDHLKKDGKIILEKGTEGFLYEISPSKQWGSVMFIVHGTRIHVAVKLKYITIGADFSPLSLKNAKSLELFQTEPLPNSNYRTYNSNLMDSFIHAIWCTLRSRIIELHRLGISTVLLNKYFGEDFQQNINTIIQGFTPAARTVLQNGDFSVNNLLTIAEVTEDWPPAGPIIYIRLYDNEVPGTPRSAVYVGQTINAINRLREHNCTTNTSNGLHYRHARRFAPEHRRMLPLCSWDQDIPRHVLNMAEQTVVLMFGSYSPMSLPTNSLMSGRLGSYYPFISFMRSLRHDLTQRLPWAPSINLLGLNVATPLAESKKLRLILCTPRIQLTGSIRTFTRYRTPVSLNTHKDRQQASSITLNLRHSGPDYMYIGLSIPWEDINSKNIPSSGFLVYEIMDDGQPHPSPWIRSPAVGPYEDFIRASTLGMRYEWHDKVQNVWLSISIHKPGCTAMLIRALKANNVEISLAMWRQPLHIIQALKGITYTDYRPNEGFYKQLNFGLIKVIQVQTDHLKQTYQLVERPEILQSFPKKATWSYN</sequence>
<evidence type="ECO:0000313" key="2">
    <source>
        <dbReference type="Proteomes" id="UP000241690"/>
    </source>
</evidence>
<dbReference type="RefSeq" id="XP_024767069.1">
    <property type="nucleotide sequence ID" value="XM_024911424.1"/>
</dbReference>
<organism evidence="1 2">
    <name type="scientific">Trichoderma harzianum CBS 226.95</name>
    <dbReference type="NCBI Taxonomy" id="983964"/>
    <lineage>
        <taxon>Eukaryota</taxon>
        <taxon>Fungi</taxon>
        <taxon>Dikarya</taxon>
        <taxon>Ascomycota</taxon>
        <taxon>Pezizomycotina</taxon>
        <taxon>Sordariomycetes</taxon>
        <taxon>Hypocreomycetidae</taxon>
        <taxon>Hypocreales</taxon>
        <taxon>Hypocreaceae</taxon>
        <taxon>Trichoderma</taxon>
    </lineage>
</organism>
<name>A0A2T3ZRI6_TRIHA</name>
<protein>
    <recommendedName>
        <fullName evidence="3">GIY-YIG domain-containing protein</fullName>
    </recommendedName>
</protein>
<evidence type="ECO:0008006" key="3">
    <source>
        <dbReference type="Google" id="ProtNLM"/>
    </source>
</evidence>
<dbReference type="STRING" id="983964.A0A2T3ZRI6"/>
<dbReference type="Proteomes" id="UP000241690">
    <property type="component" value="Unassembled WGS sequence"/>
</dbReference>
<keyword evidence="2" id="KW-1185">Reference proteome</keyword>
<reference evidence="1 2" key="1">
    <citation type="submission" date="2016-07" db="EMBL/GenBank/DDBJ databases">
        <title>Multiple horizontal gene transfer events from other fungi enriched the ability of initially mycotrophic Trichoderma (Ascomycota) to feed on dead plant biomass.</title>
        <authorList>
            <consortium name="DOE Joint Genome Institute"/>
            <person name="Aerts A."/>
            <person name="Atanasova L."/>
            <person name="Chenthamara K."/>
            <person name="Zhang J."/>
            <person name="Grujic M."/>
            <person name="Henrissat B."/>
            <person name="Kuo A."/>
            <person name="Salamov A."/>
            <person name="Lipzen A."/>
            <person name="Labutti K."/>
            <person name="Barry K."/>
            <person name="Miao Y."/>
            <person name="Rahimi M.J."/>
            <person name="Shen Q."/>
            <person name="Grigoriev I.V."/>
            <person name="Kubicek C.P."/>
            <person name="Druzhinina I.S."/>
        </authorList>
    </citation>
    <scope>NUCLEOTIDE SEQUENCE [LARGE SCALE GENOMIC DNA]</scope>
    <source>
        <strain evidence="1 2">CBS 226.95</strain>
    </source>
</reference>
<dbReference type="AlphaFoldDB" id="A0A2T3ZRI6"/>
<dbReference type="GeneID" id="36619983"/>
<accession>A0A2T3ZRI6</accession>
<proteinExistence type="predicted"/>
<evidence type="ECO:0000313" key="1">
    <source>
        <dbReference type="EMBL" id="PTB47392.1"/>
    </source>
</evidence>
<gene>
    <name evidence="1" type="ORF">M431DRAFT_102337</name>
</gene>